<feature type="chain" id="PRO_5040422934" evidence="1">
    <location>
        <begin position="26"/>
        <end position="165"/>
    </location>
</feature>
<name>A0A9R0ELM8_SPOFR</name>
<sequence length="165" mass="19063">MFHKLVSNLLFWCILLVIWPDEAICQAPGDKLDGREQKEVDKRAPPPNQFEKMQQKMVLPLFDLVTYGPTIVFEGVDYDLLATPTYKEYYDCYYLHTKCVRDQSNFNEVCAYHLVLGWINFATPCEIDLANCLHRMEMGIPMYGGDKKQDTIFFQGEGSNCQGTQ</sequence>
<dbReference type="OrthoDB" id="6874197at2759"/>
<dbReference type="AlphaFoldDB" id="A0A9R0ELM8"/>
<evidence type="ECO:0000256" key="1">
    <source>
        <dbReference type="SAM" id="SignalP"/>
    </source>
</evidence>
<dbReference type="RefSeq" id="XP_035441851.2">
    <property type="nucleotide sequence ID" value="XM_035585958.2"/>
</dbReference>
<keyword evidence="1" id="KW-0732">Signal</keyword>
<keyword evidence="2" id="KW-1185">Reference proteome</keyword>
<dbReference type="Proteomes" id="UP000829999">
    <property type="component" value="Chromosome 13"/>
</dbReference>
<proteinExistence type="predicted"/>
<protein>
    <submittedName>
        <fullName evidence="3">Uncharacterized protein LOC118270383</fullName>
    </submittedName>
</protein>
<reference evidence="3" key="1">
    <citation type="submission" date="2025-08" db="UniProtKB">
        <authorList>
            <consortium name="RefSeq"/>
        </authorList>
    </citation>
    <scope>IDENTIFICATION</scope>
    <source>
        <tissue evidence="3">Whole larval tissue</tissue>
    </source>
</reference>
<dbReference type="GeneID" id="118270383"/>
<organism evidence="2 3">
    <name type="scientific">Spodoptera frugiperda</name>
    <name type="common">Fall armyworm</name>
    <dbReference type="NCBI Taxonomy" id="7108"/>
    <lineage>
        <taxon>Eukaryota</taxon>
        <taxon>Metazoa</taxon>
        <taxon>Ecdysozoa</taxon>
        <taxon>Arthropoda</taxon>
        <taxon>Hexapoda</taxon>
        <taxon>Insecta</taxon>
        <taxon>Pterygota</taxon>
        <taxon>Neoptera</taxon>
        <taxon>Endopterygota</taxon>
        <taxon>Lepidoptera</taxon>
        <taxon>Glossata</taxon>
        <taxon>Ditrysia</taxon>
        <taxon>Noctuoidea</taxon>
        <taxon>Noctuidae</taxon>
        <taxon>Amphipyrinae</taxon>
        <taxon>Spodoptera</taxon>
    </lineage>
</organism>
<accession>A0A9R0ELM8</accession>
<evidence type="ECO:0000313" key="2">
    <source>
        <dbReference type="Proteomes" id="UP000829999"/>
    </source>
</evidence>
<gene>
    <name evidence="3" type="primary">LOC118270383</name>
</gene>
<evidence type="ECO:0000313" key="3">
    <source>
        <dbReference type="RefSeq" id="XP_035441851.2"/>
    </source>
</evidence>
<feature type="signal peptide" evidence="1">
    <location>
        <begin position="1"/>
        <end position="25"/>
    </location>
</feature>